<evidence type="ECO:0000313" key="3">
    <source>
        <dbReference type="Proteomes" id="UP001642409"/>
    </source>
</evidence>
<gene>
    <name evidence="1" type="ORF">HINF_LOCUS33475</name>
    <name evidence="2" type="ORF">HINF_LOCUS49280</name>
</gene>
<organism evidence="1">
    <name type="scientific">Hexamita inflata</name>
    <dbReference type="NCBI Taxonomy" id="28002"/>
    <lineage>
        <taxon>Eukaryota</taxon>
        <taxon>Metamonada</taxon>
        <taxon>Diplomonadida</taxon>
        <taxon>Hexamitidae</taxon>
        <taxon>Hexamitinae</taxon>
        <taxon>Hexamita</taxon>
    </lineage>
</organism>
<evidence type="ECO:0000313" key="2">
    <source>
        <dbReference type="EMBL" id="CAL6060547.1"/>
    </source>
</evidence>
<keyword evidence="3" id="KW-1185">Reference proteome</keyword>
<evidence type="ECO:0000313" key="1">
    <source>
        <dbReference type="EMBL" id="CAI9945830.1"/>
    </source>
</evidence>
<dbReference type="EMBL" id="CATOUU010000751">
    <property type="protein sequence ID" value="CAI9945830.1"/>
    <property type="molecule type" value="Genomic_DNA"/>
</dbReference>
<dbReference type="AlphaFoldDB" id="A0AA86Q3P9"/>
<dbReference type="EMBL" id="CAXDID020000230">
    <property type="protein sequence ID" value="CAL6060547.1"/>
    <property type="molecule type" value="Genomic_DNA"/>
</dbReference>
<dbReference type="Proteomes" id="UP001642409">
    <property type="component" value="Unassembled WGS sequence"/>
</dbReference>
<reference evidence="1" key="1">
    <citation type="submission" date="2023-06" db="EMBL/GenBank/DDBJ databases">
        <authorList>
            <person name="Kurt Z."/>
        </authorList>
    </citation>
    <scope>NUCLEOTIDE SEQUENCE</scope>
</reference>
<reference evidence="2 3" key="2">
    <citation type="submission" date="2024-07" db="EMBL/GenBank/DDBJ databases">
        <authorList>
            <person name="Akdeniz Z."/>
        </authorList>
    </citation>
    <scope>NUCLEOTIDE SEQUENCE [LARGE SCALE GENOMIC DNA]</scope>
</reference>
<proteinExistence type="predicted"/>
<sequence length="180" mass="20399">MLVIYQQVVLQQIDSPSGRSLFAVNDAVNDKVAFVTILLQIHGQTLEETFGDAQAHLHAQHSKRQLLKYSGGHAAMYQLHFNSSENIAEKFGVVYNQQIININFNFQQQFHTVIHKAPFSAGKRTNHADSAGLSKRPAGKSHSCSCRRLQVASRQYLSCKNHQVCTYCFSLFIYIFRQII</sequence>
<accession>A0AA86Q3P9</accession>
<comment type="caution">
    <text evidence="1">The sequence shown here is derived from an EMBL/GenBank/DDBJ whole genome shotgun (WGS) entry which is preliminary data.</text>
</comment>
<protein>
    <submittedName>
        <fullName evidence="2">Hypothetical_protein</fullName>
    </submittedName>
</protein>
<name>A0AA86Q3P9_9EUKA</name>